<protein>
    <submittedName>
        <fullName evidence="1">Uncharacterized protein</fullName>
    </submittedName>
</protein>
<organism evidence="1 2">
    <name type="scientific">Aureobasidium pullulans EXF-150</name>
    <dbReference type="NCBI Taxonomy" id="1043002"/>
    <lineage>
        <taxon>Eukaryota</taxon>
        <taxon>Fungi</taxon>
        <taxon>Dikarya</taxon>
        <taxon>Ascomycota</taxon>
        <taxon>Pezizomycotina</taxon>
        <taxon>Dothideomycetes</taxon>
        <taxon>Dothideomycetidae</taxon>
        <taxon>Dothideales</taxon>
        <taxon>Saccotheciaceae</taxon>
        <taxon>Aureobasidium</taxon>
    </lineage>
</organism>
<dbReference type="GeneID" id="40748780"/>
<dbReference type="AlphaFoldDB" id="A0A074XX54"/>
<evidence type="ECO:0000313" key="2">
    <source>
        <dbReference type="Proteomes" id="UP000030706"/>
    </source>
</evidence>
<sequence>MRFSYPWTTVAALDGTSSEVTSWLGNERVSNGRESSDCLTAQSQAVGQCESSPFTVQRLDTSFPFPPHERRVNNQIL</sequence>
<dbReference type="EMBL" id="KL585007">
    <property type="protein sequence ID" value="KEQ79256.1"/>
    <property type="molecule type" value="Genomic_DNA"/>
</dbReference>
<keyword evidence="2" id="KW-1185">Reference proteome</keyword>
<reference evidence="1 2" key="1">
    <citation type="journal article" date="2014" name="BMC Genomics">
        <title>Genome sequencing of four Aureobasidium pullulans varieties: biotechnological potential, stress tolerance, and description of new species.</title>
        <authorList>
            <person name="Gostin Ar C."/>
            <person name="Ohm R.A."/>
            <person name="Kogej T."/>
            <person name="Sonjak S."/>
            <person name="Turk M."/>
            <person name="Zajc J."/>
            <person name="Zalar P."/>
            <person name="Grube M."/>
            <person name="Sun H."/>
            <person name="Han J."/>
            <person name="Sharma A."/>
            <person name="Chiniquy J."/>
            <person name="Ngan C.Y."/>
            <person name="Lipzen A."/>
            <person name="Barry K."/>
            <person name="Grigoriev I.V."/>
            <person name="Gunde-Cimerman N."/>
        </authorList>
    </citation>
    <scope>NUCLEOTIDE SEQUENCE [LARGE SCALE GENOMIC DNA]</scope>
    <source>
        <strain evidence="1 2">EXF-150</strain>
    </source>
</reference>
<dbReference type="HOGENOM" id="CLU_2637666_0_0_1"/>
<dbReference type="Proteomes" id="UP000030706">
    <property type="component" value="Unassembled WGS sequence"/>
</dbReference>
<dbReference type="RefSeq" id="XP_029755443.1">
    <property type="nucleotide sequence ID" value="XM_029906474.1"/>
</dbReference>
<proteinExistence type="predicted"/>
<name>A0A074XX54_AURPU</name>
<gene>
    <name evidence="1" type="ORF">M438DRAFT_349769</name>
</gene>
<accession>A0A074XX54</accession>
<evidence type="ECO:0000313" key="1">
    <source>
        <dbReference type="EMBL" id="KEQ79256.1"/>
    </source>
</evidence>